<sequence length="168" mass="18560">MRSALLVVLCLLASACTPEAGDELIHREPPVQPQRGQATEEYNHGPGDRVFFATDQSDLSEEARRTLERQARFLAFYPSIKVQIEGHADERGTREYNLALGQRRAEAVQTYLIALGVGAGRLSLVSYGKERPAALGSGDAIWRQNRRAVSLFILDASVPKNILPGYPR</sequence>
<comment type="subunit">
    <text evidence="8">The Tol-Pal system is composed of five core proteins: the inner membrane proteins TolA, TolQ and TolR, the periplasmic protein TolB and the outer membrane protein Pal. They form a network linking the inner and outer membranes and the peptidoglycan layer.</text>
</comment>
<dbReference type="HAMAP" id="MF_02204">
    <property type="entry name" value="Pal"/>
    <property type="match status" value="1"/>
</dbReference>
<dbReference type="PANTHER" id="PTHR30329:SF21">
    <property type="entry name" value="LIPOPROTEIN YIAD-RELATED"/>
    <property type="match status" value="1"/>
</dbReference>
<evidence type="ECO:0000256" key="6">
    <source>
        <dbReference type="ARBA" id="ARBA00023288"/>
    </source>
</evidence>
<dbReference type="InterPro" id="IPR036737">
    <property type="entry name" value="OmpA-like_sf"/>
</dbReference>
<evidence type="ECO:0000259" key="11">
    <source>
        <dbReference type="PROSITE" id="PS51123"/>
    </source>
</evidence>
<dbReference type="PANTHER" id="PTHR30329">
    <property type="entry name" value="STATOR ELEMENT OF FLAGELLAR MOTOR COMPLEX"/>
    <property type="match status" value="1"/>
</dbReference>
<dbReference type="SUPFAM" id="SSF103088">
    <property type="entry name" value="OmpA-like"/>
    <property type="match status" value="1"/>
</dbReference>
<keyword evidence="7 8" id="KW-0131">Cell cycle</keyword>
<keyword evidence="4 8" id="KW-0564">Palmitate</keyword>
<dbReference type="CDD" id="cd07185">
    <property type="entry name" value="OmpA_C-like"/>
    <property type="match status" value="1"/>
</dbReference>
<feature type="chain" id="PRO_5012423017" description="Peptidoglycan-associated lipoprotein" evidence="10">
    <location>
        <begin position="21"/>
        <end position="168"/>
    </location>
</feature>
<dbReference type="InterPro" id="IPR014169">
    <property type="entry name" value="Pal_lipo_C"/>
</dbReference>
<reference evidence="12 13" key="1">
    <citation type="submission" date="2017-07" db="EMBL/GenBank/DDBJ databases">
        <title>Elstera cyanobacteriorum sp. nov., a novel bacterium isolated from cyanobacterial aggregates in a eutrophic lake.</title>
        <authorList>
            <person name="Cai H."/>
        </authorList>
    </citation>
    <scope>NUCLEOTIDE SEQUENCE [LARGE SCALE GENOMIC DNA]</scope>
    <source>
        <strain evidence="12 13">TH019</strain>
    </source>
</reference>
<dbReference type="Gene3D" id="3.30.1330.60">
    <property type="entry name" value="OmpA-like domain"/>
    <property type="match status" value="1"/>
</dbReference>
<comment type="caution">
    <text evidence="12">The sequence shown here is derived from an EMBL/GenBank/DDBJ whole genome shotgun (WGS) entry which is preliminary data.</text>
</comment>
<evidence type="ECO:0000256" key="2">
    <source>
        <dbReference type="ARBA" id="ARBA00022729"/>
    </source>
</evidence>
<feature type="signal peptide" evidence="10">
    <location>
        <begin position="1"/>
        <end position="20"/>
    </location>
</feature>
<dbReference type="RefSeq" id="WP_094410378.1">
    <property type="nucleotide sequence ID" value="NZ_BMJZ01000003.1"/>
</dbReference>
<feature type="region of interest" description="Disordered" evidence="9">
    <location>
        <begin position="23"/>
        <end position="47"/>
    </location>
</feature>
<dbReference type="InterPro" id="IPR006665">
    <property type="entry name" value="OmpA-like"/>
</dbReference>
<evidence type="ECO:0000256" key="8">
    <source>
        <dbReference type="HAMAP-Rule" id="MF_02204"/>
    </source>
</evidence>
<evidence type="ECO:0000256" key="5">
    <source>
        <dbReference type="ARBA" id="ARBA00023237"/>
    </source>
</evidence>
<evidence type="ECO:0000256" key="4">
    <source>
        <dbReference type="ARBA" id="ARBA00023139"/>
    </source>
</evidence>
<feature type="domain" description="OmpA-like" evidence="11">
    <location>
        <begin position="39"/>
        <end position="156"/>
    </location>
</feature>
<proteinExistence type="inferred from homology"/>
<dbReference type="OrthoDB" id="9809164at2"/>
<gene>
    <name evidence="8 12" type="primary">pal</name>
    <name evidence="12" type="ORF">CHR90_17295</name>
</gene>
<evidence type="ECO:0000313" key="13">
    <source>
        <dbReference type="Proteomes" id="UP000216361"/>
    </source>
</evidence>
<name>A0A255XKD0_9PROT</name>
<evidence type="ECO:0000313" key="12">
    <source>
        <dbReference type="EMBL" id="OYQ16740.1"/>
    </source>
</evidence>
<dbReference type="AlphaFoldDB" id="A0A255XKD0"/>
<dbReference type="PROSITE" id="PS01068">
    <property type="entry name" value="OMPA_1"/>
    <property type="match status" value="1"/>
</dbReference>
<comment type="subcellular location">
    <subcellularLocation>
        <location evidence="8">Cell outer membrane</location>
        <topology evidence="8">Lipid-anchor</topology>
    </subcellularLocation>
</comment>
<dbReference type="NCBIfam" id="TIGR02802">
    <property type="entry name" value="Pal_lipo"/>
    <property type="match status" value="1"/>
</dbReference>
<dbReference type="InterPro" id="IPR006664">
    <property type="entry name" value="OMP_bac"/>
</dbReference>
<comment type="similarity">
    <text evidence="8">Belongs to the Pal lipoprotein family.</text>
</comment>
<dbReference type="InterPro" id="IPR006690">
    <property type="entry name" value="OMPA-like_CS"/>
</dbReference>
<dbReference type="GO" id="GO:0009279">
    <property type="term" value="C:cell outer membrane"/>
    <property type="evidence" value="ECO:0007669"/>
    <property type="project" value="UniProtKB-SubCell"/>
</dbReference>
<evidence type="ECO:0000256" key="1">
    <source>
        <dbReference type="ARBA" id="ARBA00022618"/>
    </source>
</evidence>
<dbReference type="PRINTS" id="PR01021">
    <property type="entry name" value="OMPADOMAIN"/>
</dbReference>
<dbReference type="GO" id="GO:0051301">
    <property type="term" value="P:cell division"/>
    <property type="evidence" value="ECO:0007669"/>
    <property type="project" value="UniProtKB-UniRule"/>
</dbReference>
<evidence type="ECO:0000256" key="9">
    <source>
        <dbReference type="SAM" id="MobiDB-lite"/>
    </source>
</evidence>
<evidence type="ECO:0000256" key="7">
    <source>
        <dbReference type="ARBA" id="ARBA00023306"/>
    </source>
</evidence>
<protein>
    <recommendedName>
        <fullName evidence="8">Peptidoglycan-associated lipoprotein</fullName>
        <shortName evidence="8">PAL</shortName>
    </recommendedName>
</protein>
<dbReference type="PROSITE" id="PS51123">
    <property type="entry name" value="OMPA_2"/>
    <property type="match status" value="1"/>
</dbReference>
<organism evidence="12 13">
    <name type="scientific">Elstera cyanobacteriorum</name>
    <dbReference type="NCBI Taxonomy" id="2022747"/>
    <lineage>
        <taxon>Bacteria</taxon>
        <taxon>Pseudomonadati</taxon>
        <taxon>Pseudomonadota</taxon>
        <taxon>Alphaproteobacteria</taxon>
        <taxon>Rhodospirillales</taxon>
        <taxon>Rhodospirillaceae</taxon>
        <taxon>Elstera</taxon>
    </lineage>
</organism>
<keyword evidence="5 8" id="KW-0998">Cell outer membrane</keyword>
<dbReference type="PROSITE" id="PS51257">
    <property type="entry name" value="PROKAR_LIPOPROTEIN"/>
    <property type="match status" value="1"/>
</dbReference>
<dbReference type="Proteomes" id="UP000216361">
    <property type="component" value="Unassembled WGS sequence"/>
</dbReference>
<evidence type="ECO:0000256" key="10">
    <source>
        <dbReference type="SAM" id="SignalP"/>
    </source>
</evidence>
<keyword evidence="2 8" id="KW-0732">Signal</keyword>
<dbReference type="InterPro" id="IPR050330">
    <property type="entry name" value="Bact_OuterMem_StrucFunc"/>
</dbReference>
<keyword evidence="6 8" id="KW-0449">Lipoprotein</keyword>
<comment type="function">
    <text evidence="8">Part of the Tol-Pal system, which plays a role in outer membrane invagination during cell division and is important for maintaining outer membrane integrity.</text>
</comment>
<dbReference type="InterPro" id="IPR039001">
    <property type="entry name" value="Pal"/>
</dbReference>
<accession>A0A255XKD0</accession>
<evidence type="ECO:0000256" key="3">
    <source>
        <dbReference type="ARBA" id="ARBA00023136"/>
    </source>
</evidence>
<dbReference type="Pfam" id="PF00691">
    <property type="entry name" value="OmpA"/>
    <property type="match status" value="1"/>
</dbReference>
<keyword evidence="3 8" id="KW-0472">Membrane</keyword>
<keyword evidence="13" id="KW-1185">Reference proteome</keyword>
<keyword evidence="1 8" id="KW-0132">Cell division</keyword>
<dbReference type="EMBL" id="NOXS01000035">
    <property type="protein sequence ID" value="OYQ16740.1"/>
    <property type="molecule type" value="Genomic_DNA"/>
</dbReference>